<sequence>MYSSKTSNLATDKFSDRGKDIPISDDMNYNLNKLGAIFVYPENKDFIVRDVNISSLDCDGKLIYLLGTASTDLIQTDIIKPLQRKVTPSFINTEIDVGTYLIRNVISSRNVKMVDTYKQIVDEIVNGNTILLVYGYTRAISISSTEFESRSVEKPTVENSIRGPKESFTESCTVNKSLIRKYLKDPKLVCESLVMEGSVYNEVFILYIKDIASPELISDIKKRIYKIKSDNIQSLSYLEQYIEDKTYSIVPTMLFTERPDRVAAFLQEGHIAIAMQGSPYCLIAPITFWNLFHVPIDQYYRWPYGNFSRIFRALATFLALLTPGLYLAISSYHIDMLPTDLTLAIAASREKLPLPSTLEVLVMQLAFDLMREAGIAAPSLLGNTIGIVGALILGQAAVEANIVSPINVIVVSVTGLASFGITDSSLYFLIRLSSYILLFAGSFLGFFGVSACFTILLAYISTVESFGVPFLSPTTPFYKSSKDTIMKPAIRKQSIRPLNMHPLDKIRSRKRNGD</sequence>
<evidence type="ECO:0000313" key="4">
    <source>
        <dbReference type="EMBL" id="GLC32592.1"/>
    </source>
</evidence>
<feature type="transmembrane region" description="Helical" evidence="3">
    <location>
        <begin position="373"/>
        <end position="394"/>
    </location>
</feature>
<name>A0ABQ5NBE9_9CLOT</name>
<reference evidence="4 5" key="1">
    <citation type="journal article" date="2024" name="Int. J. Syst. Evol. Microbiol.">
        <title>Clostridium omnivorum sp. nov., isolated from anoxic soil under the treatment of reductive soil disinfestation.</title>
        <authorList>
            <person name="Ueki A."/>
            <person name="Tonouchi A."/>
            <person name="Kaku N."/>
            <person name="Honma S."/>
            <person name="Ueki K."/>
        </authorList>
    </citation>
    <scope>NUCLEOTIDE SEQUENCE [LARGE SCALE GENOMIC DNA]</scope>
    <source>
        <strain evidence="4 5">E14</strain>
    </source>
</reference>
<keyword evidence="2 3" id="KW-0472">Membrane</keyword>
<dbReference type="InterPro" id="IPR004995">
    <property type="entry name" value="Spore_Ger"/>
</dbReference>
<dbReference type="EMBL" id="BRXR01000001">
    <property type="protein sequence ID" value="GLC32592.1"/>
    <property type="molecule type" value="Genomic_DNA"/>
</dbReference>
<feature type="transmembrane region" description="Helical" evidence="3">
    <location>
        <begin position="436"/>
        <end position="460"/>
    </location>
</feature>
<keyword evidence="3" id="KW-1133">Transmembrane helix</keyword>
<proteinExistence type="inferred from homology"/>
<dbReference type="Proteomes" id="UP001208567">
    <property type="component" value="Unassembled WGS sequence"/>
</dbReference>
<accession>A0ABQ5NBE9</accession>
<feature type="transmembrane region" description="Helical" evidence="3">
    <location>
        <begin position="310"/>
        <end position="329"/>
    </location>
</feature>
<dbReference type="PANTHER" id="PTHR22550:SF5">
    <property type="entry name" value="LEUCINE ZIPPER PROTEIN 4"/>
    <property type="match status" value="1"/>
</dbReference>
<comment type="caution">
    <text evidence="4">The sequence shown here is derived from an EMBL/GenBank/DDBJ whole genome shotgun (WGS) entry which is preliminary data.</text>
</comment>
<keyword evidence="5" id="KW-1185">Reference proteome</keyword>
<evidence type="ECO:0000256" key="3">
    <source>
        <dbReference type="SAM" id="Phobius"/>
    </source>
</evidence>
<dbReference type="RefSeq" id="WP_264851900.1">
    <property type="nucleotide sequence ID" value="NZ_BRXR01000001.1"/>
</dbReference>
<evidence type="ECO:0000256" key="1">
    <source>
        <dbReference type="ARBA" id="ARBA00005278"/>
    </source>
</evidence>
<dbReference type="Pfam" id="PF03323">
    <property type="entry name" value="GerA"/>
    <property type="match status" value="1"/>
</dbReference>
<keyword evidence="3" id="KW-0812">Transmembrane</keyword>
<organism evidence="4 5">
    <name type="scientific">Clostridium omnivorum</name>
    <dbReference type="NCBI Taxonomy" id="1604902"/>
    <lineage>
        <taxon>Bacteria</taxon>
        <taxon>Bacillati</taxon>
        <taxon>Bacillota</taxon>
        <taxon>Clostridia</taxon>
        <taxon>Eubacteriales</taxon>
        <taxon>Clostridiaceae</taxon>
        <taxon>Clostridium</taxon>
    </lineage>
</organism>
<comment type="similarity">
    <text evidence="1">Belongs to the GerABKA family.</text>
</comment>
<dbReference type="InterPro" id="IPR050768">
    <property type="entry name" value="UPF0353/GerABKA_families"/>
</dbReference>
<feature type="transmembrane region" description="Helical" evidence="3">
    <location>
        <begin position="406"/>
        <end position="430"/>
    </location>
</feature>
<dbReference type="PANTHER" id="PTHR22550">
    <property type="entry name" value="SPORE GERMINATION PROTEIN"/>
    <property type="match status" value="1"/>
</dbReference>
<gene>
    <name evidence="4" type="ORF">bsdE14_40020</name>
</gene>
<protein>
    <submittedName>
        <fullName evidence="4">Spore germination protein</fullName>
    </submittedName>
</protein>
<dbReference type="PIRSF" id="PIRSF005690">
    <property type="entry name" value="GerBA"/>
    <property type="match status" value="1"/>
</dbReference>
<evidence type="ECO:0000256" key="2">
    <source>
        <dbReference type="ARBA" id="ARBA00023136"/>
    </source>
</evidence>
<evidence type="ECO:0000313" key="5">
    <source>
        <dbReference type="Proteomes" id="UP001208567"/>
    </source>
</evidence>